<dbReference type="AlphaFoldDB" id="A0A316TUW0"/>
<dbReference type="InterPro" id="IPR010992">
    <property type="entry name" value="IHF-like_DNA-bd_dom_sf"/>
</dbReference>
<keyword evidence="6" id="KW-1185">Reference proteome</keyword>
<organism evidence="5 6">
    <name type="scientific">Rhodohalobacter mucosus</name>
    <dbReference type="NCBI Taxonomy" id="2079485"/>
    <lineage>
        <taxon>Bacteria</taxon>
        <taxon>Pseudomonadati</taxon>
        <taxon>Balneolota</taxon>
        <taxon>Balneolia</taxon>
        <taxon>Balneolales</taxon>
        <taxon>Balneolaceae</taxon>
        <taxon>Rhodohalobacter</taxon>
    </lineage>
</organism>
<sequence>MNYSDFISRLAEATGNSNKQAKELAEDVFSVLSDQLSKGNGVSIPDLGTFSVKVNDVKKVYNPHYDKYMLIPPKRVVEFTPASGLKDELKFTGREDE</sequence>
<evidence type="ECO:0000256" key="4">
    <source>
        <dbReference type="RuleBase" id="RU003939"/>
    </source>
</evidence>
<dbReference type="GO" id="GO:0003677">
    <property type="term" value="F:DNA binding"/>
    <property type="evidence" value="ECO:0007669"/>
    <property type="project" value="UniProtKB-KW"/>
</dbReference>
<keyword evidence="2" id="KW-0226">DNA condensation</keyword>
<evidence type="ECO:0000256" key="1">
    <source>
        <dbReference type="ARBA" id="ARBA00010529"/>
    </source>
</evidence>
<dbReference type="InterPro" id="IPR000119">
    <property type="entry name" value="Hist_DNA-bd"/>
</dbReference>
<dbReference type="PANTHER" id="PTHR33175:SF3">
    <property type="entry name" value="DNA-BINDING PROTEIN HU-BETA"/>
    <property type="match status" value="1"/>
</dbReference>
<accession>A0A316TUW0</accession>
<dbReference type="EMBL" id="QGGB01000005">
    <property type="protein sequence ID" value="PWN06875.1"/>
    <property type="molecule type" value="Genomic_DNA"/>
</dbReference>
<evidence type="ECO:0008006" key="7">
    <source>
        <dbReference type="Google" id="ProtNLM"/>
    </source>
</evidence>
<dbReference type="SMART" id="SM00411">
    <property type="entry name" value="BHL"/>
    <property type="match status" value="1"/>
</dbReference>
<evidence type="ECO:0000313" key="6">
    <source>
        <dbReference type="Proteomes" id="UP000245533"/>
    </source>
</evidence>
<comment type="similarity">
    <text evidence="1 4">Belongs to the bacterial histone-like protein family.</text>
</comment>
<dbReference type="GO" id="GO:0030527">
    <property type="term" value="F:structural constituent of chromatin"/>
    <property type="evidence" value="ECO:0007669"/>
    <property type="project" value="InterPro"/>
</dbReference>
<evidence type="ECO:0000256" key="3">
    <source>
        <dbReference type="ARBA" id="ARBA00023125"/>
    </source>
</evidence>
<evidence type="ECO:0000256" key="2">
    <source>
        <dbReference type="ARBA" id="ARBA00023067"/>
    </source>
</evidence>
<comment type="caution">
    <text evidence="5">The sequence shown here is derived from an EMBL/GenBank/DDBJ whole genome shotgun (WGS) entry which is preliminary data.</text>
</comment>
<dbReference type="Proteomes" id="UP000245533">
    <property type="component" value="Unassembled WGS sequence"/>
</dbReference>
<gene>
    <name evidence="5" type="ORF">DDZ15_06270</name>
</gene>
<dbReference type="OrthoDB" id="9799835at2"/>
<dbReference type="Gene3D" id="4.10.520.10">
    <property type="entry name" value="IHF-like DNA-binding proteins"/>
    <property type="match status" value="1"/>
</dbReference>
<dbReference type="RefSeq" id="WP_109646224.1">
    <property type="nucleotide sequence ID" value="NZ_QGGB01000005.1"/>
</dbReference>
<dbReference type="Pfam" id="PF00216">
    <property type="entry name" value="Bac_DNA_binding"/>
    <property type="match status" value="1"/>
</dbReference>
<dbReference type="GO" id="GO:0030261">
    <property type="term" value="P:chromosome condensation"/>
    <property type="evidence" value="ECO:0007669"/>
    <property type="project" value="UniProtKB-KW"/>
</dbReference>
<keyword evidence="3" id="KW-0238">DNA-binding</keyword>
<name>A0A316TUW0_9BACT</name>
<reference evidence="5 6" key="1">
    <citation type="submission" date="2018-05" db="EMBL/GenBank/DDBJ databases">
        <title>Rhodohalobacter halophilus gen. nov., sp. nov., a moderately halophilic member of the family Balneolaceae.</title>
        <authorList>
            <person name="Liu Z.-W."/>
        </authorList>
    </citation>
    <scope>NUCLEOTIDE SEQUENCE [LARGE SCALE GENOMIC DNA]</scope>
    <source>
        <strain evidence="5 6">8A47</strain>
    </source>
</reference>
<protein>
    <recommendedName>
        <fullName evidence="7">DNA-binding protein HU-beta</fullName>
    </recommendedName>
</protein>
<dbReference type="SUPFAM" id="SSF47729">
    <property type="entry name" value="IHF-like DNA-binding proteins"/>
    <property type="match status" value="1"/>
</dbReference>
<proteinExistence type="inferred from homology"/>
<dbReference type="PANTHER" id="PTHR33175">
    <property type="entry name" value="DNA-BINDING PROTEIN HU"/>
    <property type="match status" value="1"/>
</dbReference>
<evidence type="ECO:0000313" key="5">
    <source>
        <dbReference type="EMBL" id="PWN06875.1"/>
    </source>
</evidence>